<evidence type="ECO:0000256" key="1">
    <source>
        <dbReference type="SAM" id="Coils"/>
    </source>
</evidence>
<keyword evidence="3" id="KW-1185">Reference proteome</keyword>
<sequence>MVDFRYHIVSLVAVFFALAVGIVLGAGPLQNSIGNALSGEVDSLREANSELKRENEKLAKTQAGYVTAFEEIAPTLLEGILPKQSIAIITLPHADGDDVKQVQEKVALTGAGVSGVYEIQPAWTSADNTAFRSSFAEQIKTYVPAAKDASDANTIIALALAQIVKDGTEAETNKTLAELMTGADTALLKVLDGGKTAATSVIFVSPDTPDLTPKKGTTQDPDQVAQADYDTKTFGALVKLIGEKLPSVLGGYANSQNDLVLHVRTSGAGVSSVDALNGPLGVTNVLLAVAAELKDQTVAYGFAQGAQEVVGKRIIVEAPAPTQPAAATPPAEG</sequence>
<organism evidence="2 3">
    <name type="scientific">Arcanobacterium hippocoleae</name>
    <dbReference type="NCBI Taxonomy" id="149017"/>
    <lineage>
        <taxon>Bacteria</taxon>
        <taxon>Bacillati</taxon>
        <taxon>Actinomycetota</taxon>
        <taxon>Actinomycetes</taxon>
        <taxon>Actinomycetales</taxon>
        <taxon>Actinomycetaceae</taxon>
        <taxon>Arcanobacterium</taxon>
    </lineage>
</organism>
<proteinExistence type="predicted"/>
<dbReference type="Proteomes" id="UP001266099">
    <property type="component" value="Unassembled WGS sequence"/>
</dbReference>
<evidence type="ECO:0000313" key="3">
    <source>
        <dbReference type="Proteomes" id="UP001266099"/>
    </source>
</evidence>
<dbReference type="Pfam" id="PF11382">
    <property type="entry name" value="MctB"/>
    <property type="match status" value="1"/>
</dbReference>
<name>A0ABU1SZS5_9ACTO</name>
<gene>
    <name evidence="2" type="ORF">J2S36_000150</name>
</gene>
<evidence type="ECO:0008006" key="4">
    <source>
        <dbReference type="Google" id="ProtNLM"/>
    </source>
</evidence>
<dbReference type="EMBL" id="JAVDUJ010000001">
    <property type="protein sequence ID" value="MDR6938607.1"/>
    <property type="molecule type" value="Genomic_DNA"/>
</dbReference>
<comment type="caution">
    <text evidence="2">The sequence shown here is derived from an EMBL/GenBank/DDBJ whole genome shotgun (WGS) entry which is preliminary data.</text>
</comment>
<keyword evidence="1" id="KW-0175">Coiled coil</keyword>
<reference evidence="2 3" key="1">
    <citation type="submission" date="2023-07" db="EMBL/GenBank/DDBJ databases">
        <title>Sequencing the genomes of 1000 actinobacteria strains.</title>
        <authorList>
            <person name="Klenk H.-P."/>
        </authorList>
    </citation>
    <scope>NUCLEOTIDE SEQUENCE [LARGE SCALE GENOMIC DNA]</scope>
    <source>
        <strain evidence="2 3">DSM 15539</strain>
    </source>
</reference>
<feature type="coiled-coil region" evidence="1">
    <location>
        <begin position="34"/>
        <end position="64"/>
    </location>
</feature>
<dbReference type="RefSeq" id="WP_309954568.1">
    <property type="nucleotide sequence ID" value="NZ_JAVDUJ010000001.1"/>
</dbReference>
<dbReference type="InterPro" id="IPR021522">
    <property type="entry name" value="MctB"/>
</dbReference>
<accession>A0ABU1SZS5</accession>
<evidence type="ECO:0000313" key="2">
    <source>
        <dbReference type="EMBL" id="MDR6938607.1"/>
    </source>
</evidence>
<protein>
    <recommendedName>
        <fullName evidence="4">Copper transporter</fullName>
    </recommendedName>
</protein>